<feature type="transmembrane region" description="Helical" evidence="2">
    <location>
        <begin position="197"/>
        <end position="217"/>
    </location>
</feature>
<evidence type="ECO:0000313" key="4">
    <source>
        <dbReference type="Proteomes" id="UP001270362"/>
    </source>
</evidence>
<dbReference type="Proteomes" id="UP001270362">
    <property type="component" value="Unassembled WGS sequence"/>
</dbReference>
<dbReference type="AlphaFoldDB" id="A0AAE1CC84"/>
<keyword evidence="2" id="KW-1133">Transmembrane helix</keyword>
<protein>
    <submittedName>
        <fullName evidence="3">Uncharacterized protein</fullName>
    </submittedName>
</protein>
<feature type="region of interest" description="Disordered" evidence="1">
    <location>
        <begin position="1"/>
        <end position="51"/>
    </location>
</feature>
<comment type="caution">
    <text evidence="3">The sequence shown here is derived from an EMBL/GenBank/DDBJ whole genome shotgun (WGS) entry which is preliminary data.</text>
</comment>
<feature type="transmembrane region" description="Helical" evidence="2">
    <location>
        <begin position="381"/>
        <end position="401"/>
    </location>
</feature>
<organism evidence="3 4">
    <name type="scientific">Podospora appendiculata</name>
    <dbReference type="NCBI Taxonomy" id="314037"/>
    <lineage>
        <taxon>Eukaryota</taxon>
        <taxon>Fungi</taxon>
        <taxon>Dikarya</taxon>
        <taxon>Ascomycota</taxon>
        <taxon>Pezizomycotina</taxon>
        <taxon>Sordariomycetes</taxon>
        <taxon>Sordariomycetidae</taxon>
        <taxon>Sordariales</taxon>
        <taxon>Podosporaceae</taxon>
        <taxon>Podospora</taxon>
    </lineage>
</organism>
<evidence type="ECO:0000256" key="2">
    <source>
        <dbReference type="SAM" id="Phobius"/>
    </source>
</evidence>
<dbReference type="InterPro" id="IPR021840">
    <property type="entry name" value="DUF3433"/>
</dbReference>
<feature type="transmembrane region" description="Helical" evidence="2">
    <location>
        <begin position="341"/>
        <end position="361"/>
    </location>
</feature>
<feature type="region of interest" description="Disordered" evidence="1">
    <location>
        <begin position="272"/>
        <end position="293"/>
    </location>
</feature>
<feature type="transmembrane region" description="Helical" evidence="2">
    <location>
        <begin position="137"/>
        <end position="156"/>
    </location>
</feature>
<gene>
    <name evidence="3" type="ORF">B0T22DRAFT_479497</name>
</gene>
<dbReference type="PANTHER" id="PTHR37544">
    <property type="entry name" value="SPRAY-RELATED"/>
    <property type="match status" value="1"/>
</dbReference>
<accession>A0AAE1CC84</accession>
<feature type="transmembrane region" description="Helical" evidence="2">
    <location>
        <begin position="67"/>
        <end position="89"/>
    </location>
</feature>
<dbReference type="PANTHER" id="PTHR37544:SF3">
    <property type="entry name" value="SPRAY"/>
    <property type="match status" value="1"/>
</dbReference>
<keyword evidence="2" id="KW-0812">Transmembrane</keyword>
<feature type="transmembrane region" description="Helical" evidence="2">
    <location>
        <begin position="480"/>
        <end position="501"/>
    </location>
</feature>
<proteinExistence type="predicted"/>
<dbReference type="EMBL" id="JAULSO010000002">
    <property type="protein sequence ID" value="KAK3688230.1"/>
    <property type="molecule type" value="Genomic_DNA"/>
</dbReference>
<feature type="compositionally biased region" description="Polar residues" evidence="1">
    <location>
        <begin position="21"/>
        <end position="34"/>
    </location>
</feature>
<reference evidence="3" key="2">
    <citation type="submission" date="2023-06" db="EMBL/GenBank/DDBJ databases">
        <authorList>
            <consortium name="Lawrence Berkeley National Laboratory"/>
            <person name="Haridas S."/>
            <person name="Hensen N."/>
            <person name="Bonometti L."/>
            <person name="Westerberg I."/>
            <person name="Brannstrom I.O."/>
            <person name="Guillou S."/>
            <person name="Cros-Aarteil S."/>
            <person name="Calhoun S."/>
            <person name="Kuo A."/>
            <person name="Mondo S."/>
            <person name="Pangilinan J."/>
            <person name="Riley R."/>
            <person name="Labutti K."/>
            <person name="Andreopoulos B."/>
            <person name="Lipzen A."/>
            <person name="Chen C."/>
            <person name="Yanf M."/>
            <person name="Daum C."/>
            <person name="Ng V."/>
            <person name="Clum A."/>
            <person name="Steindorff A."/>
            <person name="Ohm R."/>
            <person name="Martin F."/>
            <person name="Silar P."/>
            <person name="Natvig D."/>
            <person name="Lalanne C."/>
            <person name="Gautier V."/>
            <person name="Ament-Velasquez S.L."/>
            <person name="Kruys A."/>
            <person name="Hutchinson M.I."/>
            <person name="Powell A.J."/>
            <person name="Barry K."/>
            <person name="Miller A.N."/>
            <person name="Grigoriev I.V."/>
            <person name="Debuchy R."/>
            <person name="Gladieux P."/>
            <person name="Thoren M.H."/>
            <person name="Johannesson H."/>
        </authorList>
    </citation>
    <scope>NUCLEOTIDE SEQUENCE</scope>
    <source>
        <strain evidence="3">CBS 314.62</strain>
    </source>
</reference>
<name>A0AAE1CC84_9PEZI</name>
<reference evidence="3" key="1">
    <citation type="journal article" date="2023" name="Mol. Phylogenet. Evol.">
        <title>Genome-scale phylogeny and comparative genomics of the fungal order Sordariales.</title>
        <authorList>
            <person name="Hensen N."/>
            <person name="Bonometti L."/>
            <person name="Westerberg I."/>
            <person name="Brannstrom I.O."/>
            <person name="Guillou S."/>
            <person name="Cros-Aarteil S."/>
            <person name="Calhoun S."/>
            <person name="Haridas S."/>
            <person name="Kuo A."/>
            <person name="Mondo S."/>
            <person name="Pangilinan J."/>
            <person name="Riley R."/>
            <person name="LaButti K."/>
            <person name="Andreopoulos B."/>
            <person name="Lipzen A."/>
            <person name="Chen C."/>
            <person name="Yan M."/>
            <person name="Daum C."/>
            <person name="Ng V."/>
            <person name="Clum A."/>
            <person name="Steindorff A."/>
            <person name="Ohm R.A."/>
            <person name="Martin F."/>
            <person name="Silar P."/>
            <person name="Natvig D.O."/>
            <person name="Lalanne C."/>
            <person name="Gautier V."/>
            <person name="Ament-Velasquez S.L."/>
            <person name="Kruys A."/>
            <person name="Hutchinson M.I."/>
            <person name="Powell A.J."/>
            <person name="Barry K."/>
            <person name="Miller A.N."/>
            <person name="Grigoriev I.V."/>
            <person name="Debuchy R."/>
            <person name="Gladieux P."/>
            <person name="Hiltunen Thoren M."/>
            <person name="Johannesson H."/>
        </authorList>
    </citation>
    <scope>NUCLEOTIDE SEQUENCE</scope>
    <source>
        <strain evidence="3">CBS 314.62</strain>
    </source>
</reference>
<evidence type="ECO:0000313" key="3">
    <source>
        <dbReference type="EMBL" id="KAK3688230.1"/>
    </source>
</evidence>
<keyword evidence="4" id="KW-1185">Reference proteome</keyword>
<keyword evidence="2" id="KW-0472">Membrane</keyword>
<evidence type="ECO:0000256" key="1">
    <source>
        <dbReference type="SAM" id="MobiDB-lite"/>
    </source>
</evidence>
<dbReference type="Pfam" id="PF11915">
    <property type="entry name" value="DUF3433"/>
    <property type="match status" value="2"/>
</dbReference>
<feature type="transmembrane region" description="Helical" evidence="2">
    <location>
        <begin position="445"/>
        <end position="468"/>
    </location>
</feature>
<sequence>MVPNTATPAATGDAQPDATRPGNTLGQAQVTASPTGHAATPPTEPSYPEGPISPNSHFFNLQTEADYLLASVVPVLLATLLSIPIQVFTSSINHMLPFKALRQPTAATAEDSLNLPRGSLLAPVISVRFLQRFKDPLPILNVLLGLLATLLVPLSSETIRLEYLPFECHSTVADAEAGATAKPCPIGLRVSGMPTRAAEALLAVIAAVIVLMAFLLWRWRSGLATEPWSIAAMASMLSSSGPELKALMASMPPCADGVCLRSGEVEKTFKGKRFHLGGPDTHNPDNKGQDGHGGGAHYGIHTISLPEAEDTGEVRLTAQDPPRRSSMKPRTSPASPFDMEFFGRILFLVFIGGLLILILYYENSMLHTGFETFMDSQTFGVRILFTGMGSIISIFWDFQFSRVAENQLYQRLTKQPQPAQRSILLSPPSSVFTGLWSYVSTKDVVSANVALAALLAKFTPILLSNIPFRNTVTWKTHEACTWLAVGVLGYMFVVLFASLWVRRAYMPIAPGSIAGCMYYVCDSAMLKDFEGLACVGRKERNRLVGEMDRRFIFGEIVGGAAGERRIGVDYLRLEQRAAGWKPGRF</sequence>